<feature type="domain" description="C2H2-type" evidence="15">
    <location>
        <begin position="341"/>
        <end position="364"/>
    </location>
</feature>
<accession>A0A8C2IUZ1</accession>
<dbReference type="GO" id="GO:0005634">
    <property type="term" value="C:nucleus"/>
    <property type="evidence" value="ECO:0007669"/>
    <property type="project" value="UniProtKB-SubCell"/>
</dbReference>
<feature type="region of interest" description="Disordered" evidence="14">
    <location>
        <begin position="1522"/>
        <end position="1555"/>
    </location>
</feature>
<evidence type="ECO:0000256" key="2">
    <source>
        <dbReference type="ARBA" id="ARBA00022553"/>
    </source>
</evidence>
<feature type="region of interest" description="Disordered" evidence="14">
    <location>
        <begin position="640"/>
        <end position="726"/>
    </location>
</feature>
<dbReference type="Pfam" id="PF00096">
    <property type="entry name" value="zf-C2H2"/>
    <property type="match status" value="3"/>
</dbReference>
<feature type="compositionally biased region" description="Basic residues" evidence="14">
    <location>
        <begin position="1"/>
        <end position="11"/>
    </location>
</feature>
<feature type="region of interest" description="Disordered" evidence="14">
    <location>
        <begin position="1649"/>
        <end position="1714"/>
    </location>
</feature>
<dbReference type="SMART" id="SM00451">
    <property type="entry name" value="ZnF_U1"/>
    <property type="match status" value="2"/>
</dbReference>
<feature type="compositionally biased region" description="Acidic residues" evidence="14">
    <location>
        <begin position="395"/>
        <end position="411"/>
    </location>
</feature>
<dbReference type="FunFam" id="3.30.160.60:FF:000033">
    <property type="entry name" value="Immunodeficiency virus type I enhancer binding protein 1"/>
    <property type="match status" value="1"/>
</dbReference>
<sequence>YNSSKLVRKKVGAQSQLKKIPKSPVKKQTQTKKSISPSISSSSKEATPSFSFSSSPSHGLPEPQDTEDAPQDASGSRAVKVEHKELLTLEPQALSRKSAAEEPCASRPVQTESWCGNSSNKIASPSLTSAPLEVLLKAMEPDFNTLTERKNSSPIGHLGKSVSIPVTYSDYAMTMRAVNFNVQSQPSFVPPFNAAKQFYSSVASTGPHTTQQYVNMSGNRQQDKPGFQKSYSVGPSHTLTHAPVPSGSGGFPQSQPPVVQTCQSLSATVPNSVQVPVTPGFNPVQMTAVVNFGASQVYDISAKDQKPKKQGKYVCEYCKRACAKPSVLLKHIRSHTGERPYPCVTCGFSFKTKSNLYKHKKSHAHAIKLGLVKDSGSGSLSQESDKGLATHSDVEESGDSDEEGSAADLDPDSSQSSLTALSESSLQSAGMVPGSQGESEPLLVFETLKSLVSQKGCEPKVTAALPKVVVHPVNVSPLRADSPRVTDLTPEHATAQRQRDFQTANIRSNVMVLSSLKEVDCTSPLQDSVSEDEDQHSKSQLGGSHAQLQRQQATDYSHNLGSTDSGYFTRSENDDDQSPTETTPPCSRSFDSCQTSTGSIGQPYSQHTQSLSNTAVLGQIQIIGRAAESQESRLSPIREAQISTPNKERGDLQRQGSGTSVIRHTNSLSRPNSFETSESIDRSSPVDPVEKEVKSSVKGHKESAVNLSSQSYHDRMSTPKCASQGMESHGKQSFAIASDGTPVQQSRLVRQNNIQVPEILVTEEPDRDHETPVVESTEKPAETFNWPQRSESLSKLPTEKLPPKKKRIRLAQMEHSSGESSFESSLSRSLSRDSSLSRCSSISASFDRDDPPRSDSPSRADSVGKPPEAQGIPVANNTLGVPGMMRRATSEQISCTQSSLEISCDYRSKSFDCSSMSPSRPLSPMQTALPKMTHCPPTTQVPLIERRRGPLVRQMSLKIAPEPQMPVRQTPPIQRVPFTNECSGSQPRSVNMNTSTLVQAVALHSGEAPLPKNEQVVQSINLGSQTQQPQVHGLPHPWHQTSRVVACHVQPLVQMVAGQTDVQKSSDEKNKKSFVPKYQMNCPVLKTGQTYSLADGQGTQITLPVKTVPLANEIKVSQSNDGMQNVYVAQPGYQAVINKPPIILPADTPVSTPVPQILITHEHTLAPASVVSKVNFPTVHVVTCDSKTGPEIQAHRQPGSVDIQMKNNNMKSTEQNQTTEQSILSLGSLHCTQKLASANLCLQESTVSSKRMLSPANSLDIAMEKTQKRAKDEHGAACLTDGRSLNYLNSKMSEMTRQRKLMLVRQVCTTEPVDSPIETDAPIQLPETSEADKNTQTLISQTTTEVSEQEMESRTPTTTPATCSSPRVQSYTMPENSTLKPQEKLEEQRWSPSKSPLRPPTFQGQVKLASSVSVVNTRDSHRLSFPSLKTATTFTWCFLMKRKPLHIQQADQRISAYSAWIVNPNNPNPLGLPTKVVMSLFDSKQTSKKIYYTQAKTTTLKSDILTYSGKLKDILPKVLIQQRSVPTENSGKTKPETQPINQTESDRDSSKSEPQRVKIFDGGYKSNEEYVYVRGRGRGKYICEECGIRCKKPSMLRKHIRTHSDIRPFHCTHCNFSFKTKGNLTKHMKSKAHSKKCMEMGVAVGIIEDQDTEDSGDRGRAGSADRQDSDGDDSDGPDDEDNDGEEEDEEDSQAESGLSATPSVSASPQHLPANQADMAPSSLLAKMSISPNLIPAPKTQPPQASDSKTSDTESVAMTSPVLLVRQMSISASCSSPGPCPTSFTSHPAPASESHTSDTDSVHMMSPVSPCRQMSIDYPDFDDPPSPPVPAKGGKLGQEVVSSTISQLASECNGNVDRGTQTSSDPLQGPLHFPNADLIHEPRVEATTHLFSHLPLHSQQPPRSPYSMVPVGGIQLVPAGLAAYSTFVPIQAGPVQLTIPALSVIHRQTGSPLPAPNTSPRPEGSPSHPLVVQEPVSSVLPCFPLGQVAGLQTLGAPQTALQPLGLETLSMLGLANSTQLVPQQSLPLNATLGLQVLAASPAPQCSTASPAQIPGLQILNIALPALIPSLSPLSALSPLPAAQDKPHSPEGVASVTPAAQVAESPPAPISSASPPTANPGDVPTNAKPSTEPKQVSQNSPSAGSKDTGGAEKTTAMMDKPKTPSQPPSPSSSNERGCEVAHKAKAGGASEVKPQQPVSRQPVTDDYNEASSDDEDRLVIAT</sequence>
<keyword evidence="3" id="KW-0479">Metal-binding</keyword>
<feature type="compositionally biased region" description="Polar residues" evidence="14">
    <location>
        <begin position="1522"/>
        <end position="1543"/>
    </location>
</feature>
<dbReference type="FunFam" id="3.30.160.60:FF:001151">
    <property type="entry name" value="zinc finger homeobox protein 3"/>
    <property type="match status" value="1"/>
</dbReference>
<feature type="region of interest" description="Disordered" evidence="14">
    <location>
        <begin position="1732"/>
        <end position="1755"/>
    </location>
</feature>
<keyword evidence="4" id="KW-0677">Repeat</keyword>
<feature type="compositionally biased region" description="Low complexity" evidence="14">
    <location>
        <begin position="32"/>
        <end position="57"/>
    </location>
</feature>
<feature type="compositionally biased region" description="Polar residues" evidence="14">
    <location>
        <begin position="108"/>
        <end position="118"/>
    </location>
</feature>
<dbReference type="GO" id="GO:0000978">
    <property type="term" value="F:RNA polymerase II cis-regulatory region sequence-specific DNA binding"/>
    <property type="evidence" value="ECO:0007669"/>
    <property type="project" value="TreeGrafter"/>
</dbReference>
<dbReference type="SUPFAM" id="SSF57667">
    <property type="entry name" value="beta-beta-alpha zinc fingers"/>
    <property type="match status" value="2"/>
</dbReference>
<feature type="compositionally biased region" description="Polar residues" evidence="14">
    <location>
        <begin position="210"/>
        <end position="220"/>
    </location>
</feature>
<dbReference type="GO" id="GO:0000981">
    <property type="term" value="F:DNA-binding transcription factor activity, RNA polymerase II-specific"/>
    <property type="evidence" value="ECO:0007669"/>
    <property type="project" value="TreeGrafter"/>
</dbReference>
<dbReference type="PROSITE" id="PS50157">
    <property type="entry name" value="ZINC_FINGER_C2H2_2"/>
    <property type="match status" value="4"/>
</dbReference>
<keyword evidence="10" id="KW-0539">Nucleus</keyword>
<feature type="compositionally biased region" description="Polar residues" evidence="14">
    <location>
        <begin position="538"/>
        <end position="570"/>
    </location>
</feature>
<feature type="compositionally biased region" description="Polar residues" evidence="14">
    <location>
        <begin position="229"/>
        <end position="239"/>
    </location>
</feature>
<evidence type="ECO:0000313" key="17">
    <source>
        <dbReference type="Proteomes" id="UP000694701"/>
    </source>
</evidence>
<feature type="compositionally biased region" description="Acidic residues" evidence="14">
    <location>
        <begin position="2204"/>
        <end position="2214"/>
    </location>
</feature>
<evidence type="ECO:0000256" key="13">
    <source>
        <dbReference type="PROSITE-ProRule" id="PRU00042"/>
    </source>
</evidence>
<evidence type="ECO:0000313" key="16">
    <source>
        <dbReference type="Ensembl" id="ENSCCRP00020085158.1"/>
    </source>
</evidence>
<feature type="domain" description="C2H2-type" evidence="15">
    <location>
        <begin position="313"/>
        <end position="340"/>
    </location>
</feature>
<feature type="compositionally biased region" description="Polar residues" evidence="14">
    <location>
        <begin position="1367"/>
        <end position="1380"/>
    </location>
</feature>
<feature type="compositionally biased region" description="Low complexity" evidence="14">
    <location>
        <begin position="814"/>
        <end position="845"/>
    </location>
</feature>
<dbReference type="SMART" id="SM00355">
    <property type="entry name" value="ZnF_C2H2"/>
    <property type="match status" value="4"/>
</dbReference>
<keyword evidence="6" id="KW-0862">Zinc</keyword>
<feature type="compositionally biased region" description="Basic and acidic residues" evidence="14">
    <location>
        <begin position="846"/>
        <end position="858"/>
    </location>
</feature>
<evidence type="ECO:0000256" key="7">
    <source>
        <dbReference type="ARBA" id="ARBA00023015"/>
    </source>
</evidence>
<evidence type="ECO:0000256" key="8">
    <source>
        <dbReference type="ARBA" id="ARBA00023125"/>
    </source>
</evidence>
<feature type="compositionally biased region" description="Basic and acidic residues" evidence="14">
    <location>
        <begin position="764"/>
        <end position="781"/>
    </location>
</feature>
<feature type="region of interest" description="Disordered" evidence="14">
    <location>
        <begin position="2077"/>
        <end position="2220"/>
    </location>
</feature>
<feature type="compositionally biased region" description="Low complexity" evidence="14">
    <location>
        <begin position="914"/>
        <end position="925"/>
    </location>
</feature>
<evidence type="ECO:0000256" key="5">
    <source>
        <dbReference type="ARBA" id="ARBA00022771"/>
    </source>
</evidence>
<feature type="region of interest" description="Disordered" evidence="14">
    <location>
        <begin position="376"/>
        <end position="437"/>
    </location>
</feature>
<feature type="compositionally biased region" description="Low complexity" evidence="14">
    <location>
        <begin position="2108"/>
        <end position="2118"/>
    </location>
</feature>
<dbReference type="PANTHER" id="PTHR45944">
    <property type="entry name" value="SCHNURRI, ISOFORM F"/>
    <property type="match status" value="1"/>
</dbReference>
<evidence type="ECO:0000256" key="11">
    <source>
        <dbReference type="ARBA" id="ARBA00065386"/>
    </source>
</evidence>
<keyword evidence="9" id="KW-0804">Transcription</keyword>
<dbReference type="GO" id="GO:0008270">
    <property type="term" value="F:zinc ion binding"/>
    <property type="evidence" value="ECO:0007669"/>
    <property type="project" value="UniProtKB-KW"/>
</dbReference>
<feature type="domain" description="C2H2-type" evidence="15">
    <location>
        <begin position="1581"/>
        <end position="1608"/>
    </location>
</feature>
<feature type="compositionally biased region" description="Acidic residues" evidence="14">
    <location>
        <begin position="1670"/>
        <end position="1693"/>
    </location>
</feature>
<reference evidence="16" key="1">
    <citation type="submission" date="2025-08" db="UniProtKB">
        <authorList>
            <consortium name="Ensembl"/>
        </authorList>
    </citation>
    <scope>IDENTIFICATION</scope>
</reference>
<evidence type="ECO:0000256" key="14">
    <source>
        <dbReference type="SAM" id="MobiDB-lite"/>
    </source>
</evidence>
<feature type="compositionally biased region" description="Low complexity" evidence="14">
    <location>
        <begin position="413"/>
        <end position="429"/>
    </location>
</feature>
<feature type="compositionally biased region" description="Polar residues" evidence="14">
    <location>
        <begin position="579"/>
        <end position="606"/>
    </location>
</feature>
<feature type="region of interest" description="Disordered" evidence="14">
    <location>
        <begin position="1314"/>
        <end position="1402"/>
    </location>
</feature>
<feature type="region of interest" description="Disordered" evidence="14">
    <location>
        <begin position="763"/>
        <end position="880"/>
    </location>
</feature>
<evidence type="ECO:0000259" key="15">
    <source>
        <dbReference type="PROSITE" id="PS50157"/>
    </source>
</evidence>
<feature type="compositionally biased region" description="Low complexity" evidence="14">
    <location>
        <begin position="1354"/>
        <end position="1366"/>
    </location>
</feature>
<feature type="compositionally biased region" description="Polar residues" evidence="14">
    <location>
        <begin position="1334"/>
        <end position="1346"/>
    </location>
</feature>
<evidence type="ECO:0000256" key="10">
    <source>
        <dbReference type="ARBA" id="ARBA00023242"/>
    </source>
</evidence>
<feature type="region of interest" description="Disordered" evidence="14">
    <location>
        <begin position="523"/>
        <end position="606"/>
    </location>
</feature>
<name>A0A8C2IUZ1_CYPCA</name>
<feature type="compositionally biased region" description="Polar residues" evidence="14">
    <location>
        <begin position="1772"/>
        <end position="1785"/>
    </location>
</feature>
<organism evidence="16 17">
    <name type="scientific">Cyprinus carpio</name>
    <name type="common">Common carp</name>
    <dbReference type="NCBI Taxonomy" id="7962"/>
    <lineage>
        <taxon>Eukaryota</taxon>
        <taxon>Metazoa</taxon>
        <taxon>Chordata</taxon>
        <taxon>Craniata</taxon>
        <taxon>Vertebrata</taxon>
        <taxon>Euteleostomi</taxon>
        <taxon>Actinopterygii</taxon>
        <taxon>Neopterygii</taxon>
        <taxon>Teleostei</taxon>
        <taxon>Ostariophysi</taxon>
        <taxon>Cypriniformes</taxon>
        <taxon>Cyprinidae</taxon>
        <taxon>Cyprininae</taxon>
        <taxon>Cyprinus</taxon>
    </lineage>
</organism>
<dbReference type="InterPro" id="IPR036236">
    <property type="entry name" value="Znf_C2H2_sf"/>
</dbReference>
<feature type="compositionally biased region" description="Basic and acidic residues" evidence="14">
    <location>
        <begin position="1655"/>
        <end position="1669"/>
    </location>
</feature>
<dbReference type="Gene3D" id="3.30.160.60">
    <property type="entry name" value="Classic Zinc Finger"/>
    <property type="match status" value="4"/>
</dbReference>
<protein>
    <recommendedName>
        <fullName evidence="12">Zinc finger protein 40</fullName>
    </recommendedName>
</protein>
<dbReference type="Proteomes" id="UP000694701">
    <property type="component" value="Unplaced"/>
</dbReference>
<feature type="compositionally biased region" description="Polar residues" evidence="14">
    <location>
        <begin position="654"/>
        <end position="677"/>
    </location>
</feature>
<keyword evidence="5 13" id="KW-0863">Zinc-finger</keyword>
<proteinExistence type="predicted"/>
<dbReference type="PANTHER" id="PTHR45944:SF3">
    <property type="entry name" value="ZINC FINGER PROTEIN 40"/>
    <property type="match status" value="1"/>
</dbReference>
<keyword evidence="2" id="KW-0597">Phosphoprotein</keyword>
<dbReference type="InterPro" id="IPR013087">
    <property type="entry name" value="Znf_C2H2_type"/>
</dbReference>
<evidence type="ECO:0000256" key="1">
    <source>
        <dbReference type="ARBA" id="ARBA00004123"/>
    </source>
</evidence>
<evidence type="ECO:0000256" key="6">
    <source>
        <dbReference type="ARBA" id="ARBA00022833"/>
    </source>
</evidence>
<feature type="compositionally biased region" description="Polar residues" evidence="14">
    <location>
        <begin position="1741"/>
        <end position="1755"/>
    </location>
</feature>
<comment type="subcellular location">
    <subcellularLocation>
        <location evidence="1">Nucleus</location>
    </subcellularLocation>
</comment>
<feature type="compositionally biased region" description="Basic and acidic residues" evidence="14">
    <location>
        <begin position="383"/>
        <end position="394"/>
    </location>
</feature>
<dbReference type="FunFam" id="3.30.160.60:FF:000083">
    <property type="entry name" value="Immunodeficiency virus type I enhancer binding protein 1"/>
    <property type="match status" value="1"/>
</dbReference>
<feature type="region of interest" description="Disordered" evidence="14">
    <location>
        <begin position="1772"/>
        <end position="1815"/>
    </location>
</feature>
<keyword evidence="8" id="KW-0238">DNA-binding</keyword>
<keyword evidence="7" id="KW-0805">Transcription regulation</keyword>
<feature type="compositionally biased region" description="Polar residues" evidence="14">
    <location>
        <begin position="1698"/>
        <end position="1708"/>
    </location>
</feature>
<dbReference type="InterPro" id="IPR003604">
    <property type="entry name" value="Matrin/U1-like-C_Znf_C2H2"/>
</dbReference>
<feature type="region of interest" description="Disordered" evidence="14">
    <location>
        <begin position="1"/>
        <end position="118"/>
    </location>
</feature>
<comment type="subunit">
    <text evidence="11">Interacts with UTP4.</text>
</comment>
<evidence type="ECO:0000256" key="9">
    <source>
        <dbReference type="ARBA" id="ARBA00023163"/>
    </source>
</evidence>
<feature type="region of interest" description="Disordered" evidence="14">
    <location>
        <begin position="1947"/>
        <end position="1969"/>
    </location>
</feature>
<feature type="compositionally biased region" description="Basic and acidic residues" evidence="14">
    <location>
        <begin position="1544"/>
        <end position="1555"/>
    </location>
</feature>
<evidence type="ECO:0000256" key="3">
    <source>
        <dbReference type="ARBA" id="ARBA00022723"/>
    </source>
</evidence>
<feature type="region of interest" description="Disordered" evidence="14">
    <location>
        <begin position="913"/>
        <end position="938"/>
    </location>
</feature>
<feature type="compositionally biased region" description="Basic and acidic residues" evidence="14">
    <location>
        <begin position="688"/>
        <end position="703"/>
    </location>
</feature>
<evidence type="ECO:0000256" key="12">
    <source>
        <dbReference type="ARBA" id="ARBA00068197"/>
    </source>
</evidence>
<dbReference type="GO" id="GO:0045892">
    <property type="term" value="P:negative regulation of DNA-templated transcription"/>
    <property type="evidence" value="ECO:0007669"/>
    <property type="project" value="UniProtKB-ARBA"/>
</dbReference>
<evidence type="ECO:0000256" key="4">
    <source>
        <dbReference type="ARBA" id="ARBA00022737"/>
    </source>
</evidence>
<dbReference type="InterPro" id="IPR051969">
    <property type="entry name" value="Zinc-finger_DNA-bd_regulators"/>
</dbReference>
<dbReference type="PROSITE" id="PS00028">
    <property type="entry name" value="ZINC_FINGER_C2H2_1"/>
    <property type="match status" value="3"/>
</dbReference>
<feature type="domain" description="C2H2-type" evidence="15">
    <location>
        <begin position="1609"/>
        <end position="1638"/>
    </location>
</feature>
<feature type="region of interest" description="Disordered" evidence="14">
    <location>
        <begin position="210"/>
        <end position="255"/>
    </location>
</feature>
<feature type="compositionally biased region" description="Polar residues" evidence="14">
    <location>
        <begin position="2125"/>
        <end position="2143"/>
    </location>
</feature>
<dbReference type="Ensembl" id="ENSCCRT00020093204.1">
    <property type="protein sequence ID" value="ENSCCRP00020085158.1"/>
    <property type="gene ID" value="ENSCCRG00020039241.1"/>
</dbReference>